<feature type="compositionally biased region" description="Acidic residues" evidence="1">
    <location>
        <begin position="52"/>
        <end position="67"/>
    </location>
</feature>
<evidence type="ECO:0008006" key="4">
    <source>
        <dbReference type="Google" id="ProtNLM"/>
    </source>
</evidence>
<feature type="compositionally biased region" description="Acidic residues" evidence="1">
    <location>
        <begin position="442"/>
        <end position="466"/>
    </location>
</feature>
<reference evidence="2 3" key="2">
    <citation type="journal article" date="2008" name="Nature">
        <title>The Phaeodactylum genome reveals the evolutionary history of diatom genomes.</title>
        <authorList>
            <person name="Bowler C."/>
            <person name="Allen A.E."/>
            <person name="Badger J.H."/>
            <person name="Grimwood J."/>
            <person name="Jabbari K."/>
            <person name="Kuo A."/>
            <person name="Maheswari U."/>
            <person name="Martens C."/>
            <person name="Maumus F."/>
            <person name="Otillar R.P."/>
            <person name="Rayko E."/>
            <person name="Salamov A."/>
            <person name="Vandepoele K."/>
            <person name="Beszteri B."/>
            <person name="Gruber A."/>
            <person name="Heijde M."/>
            <person name="Katinka M."/>
            <person name="Mock T."/>
            <person name="Valentin K."/>
            <person name="Verret F."/>
            <person name="Berges J.A."/>
            <person name="Brownlee C."/>
            <person name="Cadoret J.P."/>
            <person name="Chiovitti A."/>
            <person name="Choi C.J."/>
            <person name="Coesel S."/>
            <person name="De Martino A."/>
            <person name="Detter J.C."/>
            <person name="Durkin C."/>
            <person name="Falciatore A."/>
            <person name="Fournet J."/>
            <person name="Haruta M."/>
            <person name="Huysman M.J."/>
            <person name="Jenkins B.D."/>
            <person name="Jiroutova K."/>
            <person name="Jorgensen R.E."/>
            <person name="Joubert Y."/>
            <person name="Kaplan A."/>
            <person name="Kroger N."/>
            <person name="Kroth P.G."/>
            <person name="La Roche J."/>
            <person name="Lindquist E."/>
            <person name="Lommer M."/>
            <person name="Martin-Jezequel V."/>
            <person name="Lopez P.J."/>
            <person name="Lucas S."/>
            <person name="Mangogna M."/>
            <person name="McGinnis K."/>
            <person name="Medlin L.K."/>
            <person name="Montsant A."/>
            <person name="Oudot-Le Secq M.P."/>
            <person name="Napoli C."/>
            <person name="Obornik M."/>
            <person name="Parker M.S."/>
            <person name="Petit J.L."/>
            <person name="Porcel B.M."/>
            <person name="Poulsen N."/>
            <person name="Robison M."/>
            <person name="Rychlewski L."/>
            <person name="Rynearson T.A."/>
            <person name="Schmutz J."/>
            <person name="Shapiro H."/>
            <person name="Siaut M."/>
            <person name="Stanley M."/>
            <person name="Sussman M.R."/>
            <person name="Taylor A.R."/>
            <person name="Vardi A."/>
            <person name="von Dassow P."/>
            <person name="Vyverman W."/>
            <person name="Willis A."/>
            <person name="Wyrwicz L.S."/>
            <person name="Rokhsar D.S."/>
            <person name="Weissenbach J."/>
            <person name="Armbrust E.V."/>
            <person name="Green B.R."/>
            <person name="Van de Peer Y."/>
            <person name="Grigoriev I.V."/>
        </authorList>
    </citation>
    <scope>NUCLEOTIDE SEQUENCE [LARGE SCALE GENOMIC DNA]</scope>
    <source>
        <strain evidence="2 3">CCMP1335</strain>
    </source>
</reference>
<feature type="compositionally biased region" description="Acidic residues" evidence="1">
    <location>
        <begin position="847"/>
        <end position="860"/>
    </location>
</feature>
<feature type="compositionally biased region" description="Acidic residues" evidence="1">
    <location>
        <begin position="1196"/>
        <end position="1227"/>
    </location>
</feature>
<evidence type="ECO:0000313" key="2">
    <source>
        <dbReference type="EMBL" id="EED92979.1"/>
    </source>
</evidence>
<feature type="region of interest" description="Disordered" evidence="1">
    <location>
        <begin position="410"/>
        <end position="592"/>
    </location>
</feature>
<feature type="compositionally biased region" description="Polar residues" evidence="1">
    <location>
        <begin position="956"/>
        <end position="976"/>
    </location>
</feature>
<feature type="region of interest" description="Disordered" evidence="1">
    <location>
        <begin position="1296"/>
        <end position="1320"/>
    </location>
</feature>
<organism evidence="2 3">
    <name type="scientific">Thalassiosira pseudonana</name>
    <name type="common">Marine diatom</name>
    <name type="synonym">Cyclotella nana</name>
    <dbReference type="NCBI Taxonomy" id="35128"/>
    <lineage>
        <taxon>Eukaryota</taxon>
        <taxon>Sar</taxon>
        <taxon>Stramenopiles</taxon>
        <taxon>Ochrophyta</taxon>
        <taxon>Bacillariophyta</taxon>
        <taxon>Coscinodiscophyceae</taxon>
        <taxon>Thalassiosirophycidae</taxon>
        <taxon>Thalassiosirales</taxon>
        <taxon>Thalassiosiraceae</taxon>
        <taxon>Thalassiosira</taxon>
    </lineage>
</organism>
<feature type="compositionally biased region" description="Acidic residues" evidence="1">
    <location>
        <begin position="296"/>
        <end position="305"/>
    </location>
</feature>
<evidence type="ECO:0000313" key="3">
    <source>
        <dbReference type="Proteomes" id="UP000001449"/>
    </source>
</evidence>
<feature type="compositionally biased region" description="Basic and acidic residues" evidence="1">
    <location>
        <begin position="1086"/>
        <end position="1116"/>
    </location>
</feature>
<feature type="region of interest" description="Disordered" evidence="1">
    <location>
        <begin position="1379"/>
        <end position="1419"/>
    </location>
</feature>
<feature type="compositionally biased region" description="Polar residues" evidence="1">
    <location>
        <begin position="106"/>
        <end position="115"/>
    </location>
</feature>
<evidence type="ECO:0000256" key="1">
    <source>
        <dbReference type="SAM" id="MobiDB-lite"/>
    </source>
</evidence>
<sequence>MVSPSTDQQPSIDMEIVKEATLTTITAKNNDEPGTPATAPASDMDASMGLHDDDEDRSDLSDEDGEQYESAYSKLQKLQARYGTAPKAHKQRKYISGIGVGAPETTYDNDPSNDNNDGEDEPAGESSALAAMMNSTGATTRGKGYGNSSVLESLATSSNEGGAHDLNMSLENVDDLIVGNDASKYTSPDDGDGNDGNSITEPSAFDNNAEETTGAEFDIDEFAMDDLQMNGKKSRTSGIFMETQDEDVSVGGSLTDSVEAVGEESGTEENKEAPARGRGRSKLHKKSVMALKNEEPASEEEEVEFESTKASGFGFRQGKDDAGGYENGSLEADETPEPSEQSPTEPTASTTPKEPTSFELLTVVDSVFAGVEDTKTMTIKTVNKAVAAHFGMSKIKDKGQKDLLRQRLVDLINGTAKPLKAEKPKKKKRSDKKKSKRSVAVEDGDVGEIEESANEIEPESDVDEAGNDSSSDYEERAASKKNSSRKSRKQQRDDDGSVSDSSASSIEEKNSMKKRSNRKPKTGKMAKHIRDHATKARLRQLEEARIRKEELGHLATDDNSDAEEAGKKKAAPKNEEESSGPQVSEEDKKRAAAIAARFDTNREELRLKREEDRIGLIGMLRQRRLESITLNELAMEAKKEVRDIKLEGSVVDEKPRLTSSVATEGMDTAQASTMIDLGVDHSSEEEISDEELEIAAPSATPKPTDTQSAAPKKNPTALDYLFAKPGDRIVARPRAKTNKPASDPRAALRNALKAKQIKAGNRWLARELGYKSEADHIRDCKEAELKKRKQILLMEQQAALREQNQMSSIEAAIEANIDINNDEEVEFGDEDDEELAMARQLEQSELKEEEDSVDGDEEQVQGENTKDDIDFNNNGNEGFDDHSPPESDDITTPDSPVKSVAVEDASDGNVVSPVVSRDQTDTLSSAEEAFDSAVTTEVVSTETVSEASDEDKDVTADSTLAGSHDTNNDAGVTETTANAEADESEAKEEELSVKKPKNSAWQAMLQKEKESLAKQKRLQKKGGGLVEGEAEEEEEEEGIVGLEDFGFAVTKKKDDDGDEDLDADEDDLEHVVDDVSDGEGDEEAGEAARQRLHAKEEKERHKEIIRRMREGYDGRRGGIASGVGGARGMHRFDQLVAADNRDDAKRLGLLNEDELDSDDEEGGEGKSKKDSPDDEDDEAAMLDRMLKERFLHREEEEFLVENFSDEESEDEPEDATEKNEGEDDEDKEQDRQAKRFAKRARMNRILEAYEGDDQFSRSRLIDEDTSLQIELKSIKSAMKRNASLLSVGDTKESSQICGLKRQKSTSNNASQDTTNSASFASQDGSLSLALIASRGVGGRKRKTTFLSGKQNISFSRSQSSSSSKSVSLNHVVFMAGESQGASQMASISRMGKTKPKAKPTKKAASGSSLWSKVVSKNFK</sequence>
<feature type="compositionally biased region" description="Acidic residues" evidence="1">
    <location>
        <begin position="820"/>
        <end position="835"/>
    </location>
</feature>
<dbReference type="GeneID" id="7451916"/>
<feature type="region of interest" description="Disordered" evidence="1">
    <location>
        <begin position="819"/>
        <end position="1238"/>
    </location>
</feature>
<feature type="compositionally biased region" description="Low complexity" evidence="1">
    <location>
        <begin position="931"/>
        <end position="946"/>
    </location>
</feature>
<name>B8C007_THAPS</name>
<feature type="compositionally biased region" description="Polar residues" evidence="1">
    <location>
        <begin position="1304"/>
        <end position="1320"/>
    </location>
</feature>
<dbReference type="OMA" id="NSAWQAM"/>
<dbReference type="KEGG" id="tps:THAPSDRAFT_4688"/>
<gene>
    <name evidence="2" type="ORF">THAPSDRAFT_4688</name>
</gene>
<feature type="compositionally biased region" description="Acidic residues" evidence="1">
    <location>
        <begin position="1151"/>
        <end position="1162"/>
    </location>
</feature>
<dbReference type="PaxDb" id="35128-Thaps4688"/>
<dbReference type="EMBL" id="CM000641">
    <property type="protein sequence ID" value="EED92979.1"/>
    <property type="molecule type" value="Genomic_DNA"/>
</dbReference>
<feature type="compositionally biased region" description="Basic residues" evidence="1">
    <location>
        <begin position="1391"/>
        <end position="1401"/>
    </location>
</feature>
<dbReference type="RefSeq" id="XP_002289442.1">
    <property type="nucleotide sequence ID" value="XM_002289406.1"/>
</dbReference>
<feature type="compositionally biased region" description="Low complexity" evidence="1">
    <location>
        <begin position="338"/>
        <end position="357"/>
    </location>
</feature>
<dbReference type="InParanoid" id="B8C007"/>
<feature type="compositionally biased region" description="Polar residues" evidence="1">
    <location>
        <begin position="1"/>
        <end position="11"/>
    </location>
</feature>
<feature type="compositionally biased region" description="Basic and acidic residues" evidence="1">
    <location>
        <begin position="531"/>
        <end position="556"/>
    </location>
</feature>
<feature type="region of interest" description="Disordered" evidence="1">
    <location>
        <begin position="1"/>
        <end position="149"/>
    </location>
</feature>
<feature type="region of interest" description="Disordered" evidence="1">
    <location>
        <begin position="682"/>
        <end position="716"/>
    </location>
</feature>
<feature type="compositionally biased region" description="Acidic residues" evidence="1">
    <location>
        <begin position="1056"/>
        <end position="1085"/>
    </location>
</feature>
<dbReference type="eggNOG" id="ENOG502RBCC">
    <property type="taxonomic scope" value="Eukaryota"/>
</dbReference>
<feature type="compositionally biased region" description="Basic residues" evidence="1">
    <location>
        <begin position="423"/>
        <end position="437"/>
    </location>
</feature>
<feature type="compositionally biased region" description="Basic and acidic residues" evidence="1">
    <location>
        <begin position="1184"/>
        <end position="1195"/>
    </location>
</feature>
<protein>
    <recommendedName>
        <fullName evidence="4">DNA replication checkpoint mediator MRC1 domain-containing protein</fullName>
    </recommendedName>
</protein>
<feature type="compositionally biased region" description="Basic residues" evidence="1">
    <location>
        <begin position="512"/>
        <end position="530"/>
    </location>
</feature>
<proteinExistence type="predicted"/>
<dbReference type="HOGENOM" id="CLU_253220_0_0_1"/>
<keyword evidence="3" id="KW-1185">Reference proteome</keyword>
<feature type="region of interest" description="Disordered" evidence="1">
    <location>
        <begin position="179"/>
        <end position="215"/>
    </location>
</feature>
<feature type="compositionally biased region" description="Acidic residues" evidence="1">
    <location>
        <begin position="1028"/>
        <end position="1038"/>
    </location>
</feature>
<reference evidence="2 3" key="1">
    <citation type="journal article" date="2004" name="Science">
        <title>The genome of the diatom Thalassiosira pseudonana: ecology, evolution, and metabolism.</title>
        <authorList>
            <person name="Armbrust E.V."/>
            <person name="Berges J.A."/>
            <person name="Bowler C."/>
            <person name="Green B.R."/>
            <person name="Martinez D."/>
            <person name="Putnam N.H."/>
            <person name="Zhou S."/>
            <person name="Allen A.E."/>
            <person name="Apt K.E."/>
            <person name="Bechner M."/>
            <person name="Brzezinski M.A."/>
            <person name="Chaal B.K."/>
            <person name="Chiovitti A."/>
            <person name="Davis A.K."/>
            <person name="Demarest M.S."/>
            <person name="Detter J.C."/>
            <person name="Glavina T."/>
            <person name="Goodstein D."/>
            <person name="Hadi M.Z."/>
            <person name="Hellsten U."/>
            <person name="Hildebrand M."/>
            <person name="Jenkins B.D."/>
            <person name="Jurka J."/>
            <person name="Kapitonov V.V."/>
            <person name="Kroger N."/>
            <person name="Lau W.W."/>
            <person name="Lane T.W."/>
            <person name="Larimer F.W."/>
            <person name="Lippmeier J.C."/>
            <person name="Lucas S."/>
            <person name="Medina M."/>
            <person name="Montsant A."/>
            <person name="Obornik M."/>
            <person name="Parker M.S."/>
            <person name="Palenik B."/>
            <person name="Pazour G.J."/>
            <person name="Richardson P.M."/>
            <person name="Rynearson T.A."/>
            <person name="Saito M.A."/>
            <person name="Schwartz D.C."/>
            <person name="Thamatrakoln K."/>
            <person name="Valentin K."/>
            <person name="Vardi A."/>
            <person name="Wilkerson F.P."/>
            <person name="Rokhsar D.S."/>
        </authorList>
    </citation>
    <scope>NUCLEOTIDE SEQUENCE [LARGE SCALE GENOMIC DNA]</scope>
    <source>
        <strain evidence="2 3">CCMP1335</strain>
    </source>
</reference>
<feature type="compositionally biased region" description="Basic residues" evidence="1">
    <location>
        <begin position="277"/>
        <end position="287"/>
    </location>
</feature>
<feature type="compositionally biased region" description="Basic and acidic residues" evidence="1">
    <location>
        <begin position="564"/>
        <end position="576"/>
    </location>
</feature>
<dbReference type="Proteomes" id="UP000001449">
    <property type="component" value="Chromosome 4"/>
</dbReference>
<feature type="compositionally biased region" description="Gly residues" evidence="1">
    <location>
        <begin position="1117"/>
        <end position="1127"/>
    </location>
</feature>
<feature type="region of interest" description="Disordered" evidence="1">
    <location>
        <begin position="235"/>
        <end position="357"/>
    </location>
</feature>
<accession>B8C007</accession>